<protein>
    <submittedName>
        <fullName evidence="1">Uncharacterized protein</fullName>
    </submittedName>
</protein>
<dbReference type="EMBL" id="CP029346">
    <property type="protein sequence ID" value="AWL09806.1"/>
    <property type="molecule type" value="Genomic_DNA"/>
</dbReference>
<evidence type="ECO:0000313" key="2">
    <source>
        <dbReference type="Proteomes" id="UP000245468"/>
    </source>
</evidence>
<evidence type="ECO:0000313" key="1">
    <source>
        <dbReference type="EMBL" id="AWL09806.1"/>
    </source>
</evidence>
<dbReference type="AlphaFoldDB" id="A0A2S2DWR3"/>
<dbReference type="Proteomes" id="UP000245468">
    <property type="component" value="Chromosome"/>
</dbReference>
<accession>A0A2S2DWR3</accession>
<reference evidence="2" key="1">
    <citation type="submission" date="2018-05" db="EMBL/GenBank/DDBJ databases">
        <title>Pseudarcicella sp. HME7025 Genome sequencing and assembly.</title>
        <authorList>
            <person name="Kim H."/>
            <person name="Kang H."/>
            <person name="Joh K."/>
        </authorList>
    </citation>
    <scope>NUCLEOTIDE SEQUENCE [LARGE SCALE GENOMIC DNA]</scope>
    <source>
        <strain evidence="2">HME7025</strain>
    </source>
</reference>
<organism evidence="1 2">
    <name type="scientific">Aquirufa nivalisilvae</name>
    <dbReference type="NCBI Taxonomy" id="2516557"/>
    <lineage>
        <taxon>Bacteria</taxon>
        <taxon>Pseudomonadati</taxon>
        <taxon>Bacteroidota</taxon>
        <taxon>Cytophagia</taxon>
        <taxon>Cytophagales</taxon>
        <taxon>Flectobacillaceae</taxon>
        <taxon>Aquirufa</taxon>
    </lineage>
</organism>
<gene>
    <name evidence="1" type="ORF">HME7025_01957</name>
</gene>
<name>A0A2S2DWR3_9BACT</name>
<proteinExistence type="predicted"/>
<sequence length="34" mass="4098">MPNKGVFYTFKAQENSFFYDLMRRFVSTLSLFIV</sequence>
<dbReference type="KEGG" id="psez:HME7025_01957"/>
<keyword evidence="2" id="KW-1185">Reference proteome</keyword>